<dbReference type="Proteomes" id="UP001549122">
    <property type="component" value="Unassembled WGS sequence"/>
</dbReference>
<keyword evidence="2" id="KW-1185">Reference proteome</keyword>
<comment type="caution">
    <text evidence="1">The sequence shown here is derived from an EMBL/GenBank/DDBJ whole genome shotgun (WGS) entry which is preliminary data.</text>
</comment>
<dbReference type="EMBL" id="JBEPLO010000003">
    <property type="protein sequence ID" value="MET3557368.1"/>
    <property type="molecule type" value="Genomic_DNA"/>
</dbReference>
<accession>A0ABV2FFW6</accession>
<gene>
    <name evidence="1" type="ORF">ABID29_000477</name>
</gene>
<sequence>MVERRNSIVKAKNTTAKDGYFSEVDQILASNVDQLFIVMALDQRFSLSK</sequence>
<proteinExistence type="predicted"/>
<dbReference type="RefSeq" id="WP_354364125.1">
    <property type="nucleotide sequence ID" value="NZ_JBEPLO010000003.1"/>
</dbReference>
<evidence type="ECO:0000313" key="2">
    <source>
        <dbReference type="Proteomes" id="UP001549122"/>
    </source>
</evidence>
<reference evidence="1 2" key="1">
    <citation type="submission" date="2024-06" db="EMBL/GenBank/DDBJ databases">
        <title>Genomic Encyclopedia of Type Strains, Phase IV (KMG-IV): sequencing the most valuable type-strain genomes for metagenomic binning, comparative biology and taxonomic classification.</title>
        <authorList>
            <person name="Goeker M."/>
        </authorList>
    </citation>
    <scope>NUCLEOTIDE SEQUENCE [LARGE SCALE GENOMIC DNA]</scope>
    <source>
        <strain evidence="1 2">DSM 28303</strain>
    </source>
</reference>
<evidence type="ECO:0000313" key="1">
    <source>
        <dbReference type="EMBL" id="MET3557368.1"/>
    </source>
</evidence>
<name>A0ABV2FFW6_9STRE</name>
<organism evidence="1 2">
    <name type="scientific">Streptococcus rupicaprae</name>
    <dbReference type="NCBI Taxonomy" id="759619"/>
    <lineage>
        <taxon>Bacteria</taxon>
        <taxon>Bacillati</taxon>
        <taxon>Bacillota</taxon>
        <taxon>Bacilli</taxon>
        <taxon>Lactobacillales</taxon>
        <taxon>Streptococcaceae</taxon>
        <taxon>Streptococcus</taxon>
    </lineage>
</organism>
<protein>
    <submittedName>
        <fullName evidence="1">Uncharacterized protein</fullName>
    </submittedName>
</protein>